<dbReference type="AlphaFoldDB" id="A0A432WJZ7"/>
<dbReference type="GO" id="GO:0005524">
    <property type="term" value="F:ATP binding"/>
    <property type="evidence" value="ECO:0007669"/>
    <property type="project" value="InterPro"/>
</dbReference>
<reference evidence="1 2" key="1">
    <citation type="journal article" date="2011" name="Front. Microbiol.">
        <title>Genomic signatures of strain selection and enhancement in Bacillus atrophaeus var. globigii, a historical biowarfare simulant.</title>
        <authorList>
            <person name="Gibbons H.S."/>
            <person name="Broomall S.M."/>
            <person name="McNew L.A."/>
            <person name="Daligault H."/>
            <person name="Chapman C."/>
            <person name="Bruce D."/>
            <person name="Karavis M."/>
            <person name="Krepps M."/>
            <person name="McGregor P.A."/>
            <person name="Hong C."/>
            <person name="Park K.H."/>
            <person name="Akmal A."/>
            <person name="Feldman A."/>
            <person name="Lin J.S."/>
            <person name="Chang W.E."/>
            <person name="Higgs B.W."/>
            <person name="Demirev P."/>
            <person name="Lindquist J."/>
            <person name="Liem A."/>
            <person name="Fochler E."/>
            <person name="Read T.D."/>
            <person name="Tapia R."/>
            <person name="Johnson S."/>
            <person name="Bishop-Lilly K.A."/>
            <person name="Detter C."/>
            <person name="Han C."/>
            <person name="Sozhamannan S."/>
            <person name="Rosenzweig C.N."/>
            <person name="Skowronski E.W."/>
        </authorList>
    </citation>
    <scope>NUCLEOTIDE SEQUENCE [LARGE SCALE GENOMIC DNA]</scope>
    <source>
        <strain evidence="1 2">Y4G10-17</strain>
    </source>
</reference>
<proteinExistence type="predicted"/>
<organism evidence="1 2">
    <name type="scientific">Aliidiomarina soli</name>
    <dbReference type="NCBI Taxonomy" id="1928574"/>
    <lineage>
        <taxon>Bacteria</taxon>
        <taxon>Pseudomonadati</taxon>
        <taxon>Pseudomonadota</taxon>
        <taxon>Gammaproteobacteria</taxon>
        <taxon>Alteromonadales</taxon>
        <taxon>Idiomarinaceae</taxon>
        <taxon>Aliidiomarina</taxon>
    </lineage>
</organism>
<dbReference type="GO" id="GO:0006508">
    <property type="term" value="P:proteolysis"/>
    <property type="evidence" value="ECO:0007669"/>
    <property type="project" value="InterPro"/>
</dbReference>
<name>A0A432WJZ7_9GAMM</name>
<dbReference type="RefSeq" id="WP_126798626.1">
    <property type="nucleotide sequence ID" value="NZ_PIPO01000002.1"/>
</dbReference>
<protein>
    <recommendedName>
        <fullName evidence="3">Peptidase M41 domain-containing protein</fullName>
    </recommendedName>
</protein>
<dbReference type="EMBL" id="PIPO01000002">
    <property type="protein sequence ID" value="RUO34094.1"/>
    <property type="molecule type" value="Genomic_DNA"/>
</dbReference>
<dbReference type="GO" id="GO:0004222">
    <property type="term" value="F:metalloendopeptidase activity"/>
    <property type="evidence" value="ECO:0007669"/>
    <property type="project" value="InterPro"/>
</dbReference>
<dbReference type="Proteomes" id="UP000287823">
    <property type="component" value="Unassembled WGS sequence"/>
</dbReference>
<gene>
    <name evidence="1" type="ORF">CWE14_06555</name>
</gene>
<evidence type="ECO:0008006" key="3">
    <source>
        <dbReference type="Google" id="ProtNLM"/>
    </source>
</evidence>
<sequence length="192" mass="21432">MKMSSYRRKQLQKIGQHEVAHYIVARILGFEVGGISLKITHIHDGHEAGSIIKLYGGLSDISDVSTYLENRIIVLYAGVLGESIENGEVNNTYALEELHKGGKSDFDKVRELLQVLNNIKYPNAHNEDDANKNLDFINNCLWNKAAKLVGEEHAIITGLGSRLASEVNLVGDEFKLSHEEIDLLPSIQARFH</sequence>
<dbReference type="Gene3D" id="1.20.58.760">
    <property type="entry name" value="Peptidase M41"/>
    <property type="match status" value="1"/>
</dbReference>
<evidence type="ECO:0000313" key="2">
    <source>
        <dbReference type="Proteomes" id="UP000287823"/>
    </source>
</evidence>
<dbReference type="SUPFAM" id="SSF140990">
    <property type="entry name" value="FtsH protease domain-like"/>
    <property type="match status" value="1"/>
</dbReference>
<dbReference type="InterPro" id="IPR037219">
    <property type="entry name" value="Peptidase_M41-like"/>
</dbReference>
<keyword evidence="2" id="KW-1185">Reference proteome</keyword>
<evidence type="ECO:0000313" key="1">
    <source>
        <dbReference type="EMBL" id="RUO34094.1"/>
    </source>
</evidence>
<comment type="caution">
    <text evidence="1">The sequence shown here is derived from an EMBL/GenBank/DDBJ whole genome shotgun (WGS) entry which is preliminary data.</text>
</comment>
<dbReference type="GO" id="GO:0004176">
    <property type="term" value="F:ATP-dependent peptidase activity"/>
    <property type="evidence" value="ECO:0007669"/>
    <property type="project" value="InterPro"/>
</dbReference>
<accession>A0A432WJZ7</accession>